<dbReference type="InterPro" id="IPR051941">
    <property type="entry name" value="BG_Antigen-Binding_Lectin"/>
</dbReference>
<gene>
    <name evidence="3" type="ORF">PZE19_23470</name>
</gene>
<dbReference type="Gene3D" id="3.40.50.200">
    <property type="entry name" value="Peptidase S8/S53 domain"/>
    <property type="match status" value="1"/>
</dbReference>
<keyword evidence="1" id="KW-0378">Hydrolase</keyword>
<dbReference type="Gene3D" id="2.60.120.260">
    <property type="entry name" value="Galactose-binding domain-like"/>
    <property type="match status" value="3"/>
</dbReference>
<feature type="domain" description="F5/8 type C" evidence="2">
    <location>
        <begin position="448"/>
        <end position="542"/>
    </location>
</feature>
<dbReference type="PROSITE" id="PS50022">
    <property type="entry name" value="FA58C_3"/>
    <property type="match status" value="3"/>
</dbReference>
<reference evidence="3 4" key="1">
    <citation type="submission" date="2023-03" db="EMBL/GenBank/DDBJ databases">
        <title>Paludisphaera mucosa sp. nov. a novel planctomycete from northern fen.</title>
        <authorList>
            <person name="Ivanova A."/>
        </authorList>
    </citation>
    <scope>NUCLEOTIDE SEQUENCE [LARGE SCALE GENOMIC DNA]</scope>
    <source>
        <strain evidence="3 4">Pla2</strain>
    </source>
</reference>
<feature type="domain" description="F5/8 type C" evidence="2">
    <location>
        <begin position="724"/>
        <end position="861"/>
    </location>
</feature>
<accession>A0ABT6FGQ9</accession>
<dbReference type="InterPro" id="IPR008979">
    <property type="entry name" value="Galactose-bd-like_sf"/>
</dbReference>
<dbReference type="InterPro" id="IPR000209">
    <property type="entry name" value="Peptidase_S8/S53_dom"/>
</dbReference>
<proteinExistence type="inferred from homology"/>
<keyword evidence="1" id="KW-0645">Protease</keyword>
<dbReference type="SUPFAM" id="SSF52743">
    <property type="entry name" value="Subtilisin-like"/>
    <property type="match status" value="1"/>
</dbReference>
<dbReference type="PANTHER" id="PTHR45713">
    <property type="entry name" value="FTP DOMAIN-CONTAINING PROTEIN"/>
    <property type="match status" value="1"/>
</dbReference>
<name>A0ABT6FGQ9_9BACT</name>
<evidence type="ECO:0000313" key="4">
    <source>
        <dbReference type="Proteomes" id="UP001216907"/>
    </source>
</evidence>
<dbReference type="SUPFAM" id="SSF49785">
    <property type="entry name" value="Galactose-binding domain-like"/>
    <property type="match status" value="3"/>
</dbReference>
<evidence type="ECO:0000259" key="2">
    <source>
        <dbReference type="PROSITE" id="PS50022"/>
    </source>
</evidence>
<protein>
    <submittedName>
        <fullName evidence="3">Discoidin domain-containing protein</fullName>
    </submittedName>
</protein>
<feature type="active site" description="Charge relay system" evidence="1">
    <location>
        <position position="31"/>
    </location>
</feature>
<dbReference type="InterPro" id="IPR036852">
    <property type="entry name" value="Peptidase_S8/S53_dom_sf"/>
</dbReference>
<sequence length="953" mass="99988">MTRRRDARVRLPDLLALEPRRLLTTLIAIVDSGVDLNDSSVVPYLDLTSAYDAYNERTYAQAGAQAILDTSLTHGHGSVVANMTVQGIVAAAAASSRPPDVKIMPIRDTSSGLNIDPNAVIRGIFWAADHGASVINLSVNFTYNASLSDHDDPRDGSTLVDAIAYAQSKGAIVVTAPGNAARSIELIPVFPPYADDPLYSTTRPTPTNVLVAAAVDANGVLTPVSSWGAVHVDLGAYSGPEGATSYSAAYASGVAGVVADLLPDGSSPRRVLDVLESTVTPTSQTVGAWSKTGGVLNPAAAVARAVQPLASADGSIVIDAGAASDVDFQGGAAATTTAVVDLGGIPSPPDATVFQTARQGSAFSYAIDGLTPGSMYHVRLDFSETRYDGPGQRLFDVLVNGVTQISALDVFAAAGGENRATARDLIVQADGSGRISLAFKGIRGDATVDAIEVSPSTDIAAGKPATSSSIESWSYNPALGVDFSPTSRWSSGQWMQSTSTAWYAVDLQDFYTITDVRLDWERAYAVDFQIQVSDDGRTWTTIKTVAGNQAYGVMDLSGLSGEGRFLRIYCTQTSAGSNNYSLFDLQVSGSRLNDLAQGATATATSSESSAYTPPAAFDNDATTRWSSGQWMQGSQSAWLTVDLGSISAIRDVRLVWEAAYAADYQIQSSVDGKNWTTLQDVQGTGVVGPAYFPDLGGVGRYVRILCLNPGPINDNYSLYDFNVYGEPLTNLATGKVATSSTNESNFYAPSMAVDANPASRWSSGQWMQNTTTGWLAIDLGAKYDLGAVVLNWEAAYAVDYQIQVSDDGQDWTTIRSVVGNAKPGVDIQGGLSGSGRFVRIECTRLNWALNYSLYDVQIFGSPTVAATTTSAAVATADSPAWSTWTASAAVAPVATAPLAAPTPTVVPASLTVLPPPIRRALPAAAFAIRSPRVPAPAPSFARVGRPGLRTSRN</sequence>
<dbReference type="Pfam" id="PF11721">
    <property type="entry name" value="Malectin"/>
    <property type="match status" value="1"/>
</dbReference>
<keyword evidence="4" id="KW-1185">Reference proteome</keyword>
<feature type="active site" description="Charge relay system" evidence="1">
    <location>
        <position position="245"/>
    </location>
</feature>
<dbReference type="Pfam" id="PF00754">
    <property type="entry name" value="F5_F8_type_C"/>
    <property type="match status" value="3"/>
</dbReference>
<keyword evidence="1" id="KW-0720">Serine protease</keyword>
<dbReference type="Proteomes" id="UP001216907">
    <property type="component" value="Unassembled WGS sequence"/>
</dbReference>
<dbReference type="EMBL" id="JARRAG010000002">
    <property type="protein sequence ID" value="MDG3006740.1"/>
    <property type="molecule type" value="Genomic_DNA"/>
</dbReference>
<comment type="caution">
    <text evidence="3">The sequence shown here is derived from an EMBL/GenBank/DDBJ whole genome shotgun (WGS) entry which is preliminary data.</text>
</comment>
<organism evidence="3 4">
    <name type="scientific">Paludisphaera mucosa</name>
    <dbReference type="NCBI Taxonomy" id="3030827"/>
    <lineage>
        <taxon>Bacteria</taxon>
        <taxon>Pseudomonadati</taxon>
        <taxon>Planctomycetota</taxon>
        <taxon>Planctomycetia</taxon>
        <taxon>Isosphaerales</taxon>
        <taxon>Isosphaeraceae</taxon>
        <taxon>Paludisphaera</taxon>
    </lineage>
</organism>
<comment type="similarity">
    <text evidence="1">Belongs to the peptidase S8 family.</text>
</comment>
<evidence type="ECO:0000313" key="3">
    <source>
        <dbReference type="EMBL" id="MDG3006740.1"/>
    </source>
</evidence>
<dbReference type="Gene3D" id="2.60.120.430">
    <property type="entry name" value="Galactose-binding lectin"/>
    <property type="match status" value="1"/>
</dbReference>
<dbReference type="PANTHER" id="PTHR45713:SF6">
    <property type="entry name" value="F5_8 TYPE C DOMAIN-CONTAINING PROTEIN"/>
    <property type="match status" value="1"/>
</dbReference>
<dbReference type="Pfam" id="PF00082">
    <property type="entry name" value="Peptidase_S8"/>
    <property type="match status" value="1"/>
</dbReference>
<dbReference type="InterPro" id="IPR021720">
    <property type="entry name" value="Malectin_dom"/>
</dbReference>
<feature type="domain" description="F5/8 type C" evidence="2">
    <location>
        <begin position="580"/>
        <end position="680"/>
    </location>
</feature>
<feature type="active site" description="Charge relay system" evidence="1">
    <location>
        <position position="76"/>
    </location>
</feature>
<dbReference type="RefSeq" id="WP_277863033.1">
    <property type="nucleotide sequence ID" value="NZ_JARRAG010000002.1"/>
</dbReference>
<dbReference type="PROSITE" id="PS51892">
    <property type="entry name" value="SUBTILASE"/>
    <property type="match status" value="1"/>
</dbReference>
<dbReference type="InterPro" id="IPR000421">
    <property type="entry name" value="FA58C"/>
</dbReference>
<evidence type="ECO:0000256" key="1">
    <source>
        <dbReference type="PROSITE-ProRule" id="PRU01240"/>
    </source>
</evidence>